<dbReference type="EMBL" id="PEXW01000054">
    <property type="protein sequence ID" value="PIS40618.1"/>
    <property type="molecule type" value="Genomic_DNA"/>
</dbReference>
<dbReference type="GO" id="GO:0016740">
    <property type="term" value="F:transferase activity"/>
    <property type="evidence" value="ECO:0007669"/>
    <property type="project" value="UniProtKB-KW"/>
</dbReference>
<evidence type="ECO:0000256" key="2">
    <source>
        <dbReference type="ARBA" id="ARBA00007599"/>
    </source>
</evidence>
<proteinExistence type="inferred from homology"/>
<evidence type="ECO:0000313" key="11">
    <source>
        <dbReference type="EMBL" id="PIS40618.1"/>
    </source>
</evidence>
<evidence type="ECO:0000256" key="3">
    <source>
        <dbReference type="ARBA" id="ARBA00019010"/>
    </source>
</evidence>
<dbReference type="NCBIfam" id="TIGR00150">
    <property type="entry name" value="T6A_YjeE"/>
    <property type="match status" value="1"/>
</dbReference>
<dbReference type="PANTHER" id="PTHR33540">
    <property type="entry name" value="TRNA THREONYLCARBAMOYLADENOSINE BIOSYNTHESIS PROTEIN TSAE"/>
    <property type="match status" value="1"/>
</dbReference>
<reference evidence="12" key="1">
    <citation type="submission" date="2017-09" db="EMBL/GenBank/DDBJ databases">
        <title>Depth-based differentiation of microbial function through sediment-hosted aquifers and enrichment of novel symbionts in the deep terrestrial subsurface.</title>
        <authorList>
            <person name="Probst A.J."/>
            <person name="Ladd B."/>
            <person name="Jarett J.K."/>
            <person name="Geller-Mcgrath D.E."/>
            <person name="Sieber C.M.K."/>
            <person name="Emerson J.B."/>
            <person name="Anantharaman K."/>
            <person name="Thomas B.C."/>
            <person name="Malmstrom R."/>
            <person name="Stieglmeier M."/>
            <person name="Klingl A."/>
            <person name="Woyke T."/>
            <person name="Ryan C.M."/>
            <person name="Banfield J.F."/>
        </authorList>
    </citation>
    <scope>NUCLEOTIDE SEQUENCE [LARGE SCALE GENOMIC DNA]</scope>
</reference>
<dbReference type="InterPro" id="IPR003442">
    <property type="entry name" value="T6A_TsaE"/>
</dbReference>
<dbReference type="AlphaFoldDB" id="A0A2H0YQ64"/>
<dbReference type="GO" id="GO:0005737">
    <property type="term" value="C:cytoplasm"/>
    <property type="evidence" value="ECO:0007669"/>
    <property type="project" value="UniProtKB-SubCell"/>
</dbReference>
<dbReference type="Gene3D" id="3.40.50.300">
    <property type="entry name" value="P-loop containing nucleotide triphosphate hydrolases"/>
    <property type="match status" value="1"/>
</dbReference>
<keyword evidence="9" id="KW-0460">Magnesium</keyword>
<comment type="caution">
    <text evidence="11">The sequence shown here is derived from an EMBL/GenBank/DDBJ whole genome shotgun (WGS) entry which is preliminary data.</text>
</comment>
<dbReference type="SUPFAM" id="SSF52540">
    <property type="entry name" value="P-loop containing nucleoside triphosphate hydrolases"/>
    <property type="match status" value="1"/>
</dbReference>
<evidence type="ECO:0000313" key="12">
    <source>
        <dbReference type="Proteomes" id="UP000236845"/>
    </source>
</evidence>
<dbReference type="GO" id="GO:0002949">
    <property type="term" value="P:tRNA threonylcarbamoyladenosine modification"/>
    <property type="evidence" value="ECO:0007669"/>
    <property type="project" value="InterPro"/>
</dbReference>
<dbReference type="GO" id="GO:0046872">
    <property type="term" value="F:metal ion binding"/>
    <property type="evidence" value="ECO:0007669"/>
    <property type="project" value="UniProtKB-KW"/>
</dbReference>
<keyword evidence="4" id="KW-0963">Cytoplasm</keyword>
<protein>
    <recommendedName>
        <fullName evidence="3">tRNA threonylcarbamoyladenosine biosynthesis protein TsaE</fullName>
    </recommendedName>
    <alternativeName>
        <fullName evidence="10">t(6)A37 threonylcarbamoyladenosine biosynthesis protein TsaE</fullName>
    </alternativeName>
</protein>
<dbReference type="GO" id="GO:0005524">
    <property type="term" value="F:ATP binding"/>
    <property type="evidence" value="ECO:0007669"/>
    <property type="project" value="UniProtKB-KW"/>
</dbReference>
<comment type="subcellular location">
    <subcellularLocation>
        <location evidence="1">Cytoplasm</location>
    </subcellularLocation>
</comment>
<evidence type="ECO:0000256" key="9">
    <source>
        <dbReference type="ARBA" id="ARBA00022842"/>
    </source>
</evidence>
<dbReference type="Pfam" id="PF02367">
    <property type="entry name" value="TsaE"/>
    <property type="match status" value="1"/>
</dbReference>
<keyword evidence="7" id="KW-0547">Nucleotide-binding</keyword>
<evidence type="ECO:0000256" key="8">
    <source>
        <dbReference type="ARBA" id="ARBA00022840"/>
    </source>
</evidence>
<keyword evidence="8" id="KW-0067">ATP-binding</keyword>
<keyword evidence="11" id="KW-0808">Transferase</keyword>
<comment type="similarity">
    <text evidence="2">Belongs to the TsaE family.</text>
</comment>
<sequence length="140" mass="16180">MPKSFLIKNQSELKNIAKQVLTKKPKLLALTGPLGAGKTTLARVIGKQLGIKQVLTSPTFVLEQVYQLPKNSHYQYLIHVDCYRMKSRAELPALDLEHWLSQEKTLVIIEWADKIKSWLNKFKPTWIKIEVKDKTRKITL</sequence>
<dbReference type="PANTHER" id="PTHR33540:SF2">
    <property type="entry name" value="TRNA THREONYLCARBAMOYLADENOSINE BIOSYNTHESIS PROTEIN TSAE"/>
    <property type="match status" value="1"/>
</dbReference>
<gene>
    <name evidence="11" type="ORF">COT26_02400</name>
</gene>
<evidence type="ECO:0000256" key="1">
    <source>
        <dbReference type="ARBA" id="ARBA00004496"/>
    </source>
</evidence>
<evidence type="ECO:0000256" key="5">
    <source>
        <dbReference type="ARBA" id="ARBA00022694"/>
    </source>
</evidence>
<evidence type="ECO:0000256" key="10">
    <source>
        <dbReference type="ARBA" id="ARBA00032441"/>
    </source>
</evidence>
<dbReference type="InterPro" id="IPR027417">
    <property type="entry name" value="P-loop_NTPase"/>
</dbReference>
<name>A0A2H0YQ64_9BACT</name>
<evidence type="ECO:0000256" key="4">
    <source>
        <dbReference type="ARBA" id="ARBA00022490"/>
    </source>
</evidence>
<evidence type="ECO:0000256" key="7">
    <source>
        <dbReference type="ARBA" id="ARBA00022741"/>
    </source>
</evidence>
<evidence type="ECO:0000256" key="6">
    <source>
        <dbReference type="ARBA" id="ARBA00022723"/>
    </source>
</evidence>
<organism evidence="11 12">
    <name type="scientific">Candidatus Kerfeldbacteria bacterium CG08_land_8_20_14_0_20_43_14</name>
    <dbReference type="NCBI Taxonomy" id="2014246"/>
    <lineage>
        <taxon>Bacteria</taxon>
        <taxon>Candidatus Kerfeldiibacteriota</taxon>
    </lineage>
</organism>
<keyword evidence="6" id="KW-0479">Metal-binding</keyword>
<accession>A0A2H0YQ64</accession>
<keyword evidence="5" id="KW-0819">tRNA processing</keyword>
<dbReference type="Proteomes" id="UP000236845">
    <property type="component" value="Unassembled WGS sequence"/>
</dbReference>